<reference evidence="2" key="1">
    <citation type="submission" date="2023-07" db="EMBL/GenBank/DDBJ databases">
        <title>draft genome sequence of fig (Ficus carica).</title>
        <authorList>
            <person name="Takahashi T."/>
            <person name="Nishimura K."/>
        </authorList>
    </citation>
    <scope>NUCLEOTIDE SEQUENCE</scope>
</reference>
<dbReference type="AlphaFoldDB" id="A0AA88DTU3"/>
<name>A0AA88DTU3_FICCA</name>
<dbReference type="EMBL" id="BTGU01000113">
    <property type="protein sequence ID" value="GMN61556.1"/>
    <property type="molecule type" value="Genomic_DNA"/>
</dbReference>
<organism evidence="2 3">
    <name type="scientific">Ficus carica</name>
    <name type="common">Common fig</name>
    <dbReference type="NCBI Taxonomy" id="3494"/>
    <lineage>
        <taxon>Eukaryota</taxon>
        <taxon>Viridiplantae</taxon>
        <taxon>Streptophyta</taxon>
        <taxon>Embryophyta</taxon>
        <taxon>Tracheophyta</taxon>
        <taxon>Spermatophyta</taxon>
        <taxon>Magnoliopsida</taxon>
        <taxon>eudicotyledons</taxon>
        <taxon>Gunneridae</taxon>
        <taxon>Pentapetalae</taxon>
        <taxon>rosids</taxon>
        <taxon>fabids</taxon>
        <taxon>Rosales</taxon>
        <taxon>Moraceae</taxon>
        <taxon>Ficeae</taxon>
        <taxon>Ficus</taxon>
    </lineage>
</organism>
<dbReference type="Proteomes" id="UP001187192">
    <property type="component" value="Unassembled WGS sequence"/>
</dbReference>
<keyword evidence="3" id="KW-1185">Reference proteome</keyword>
<evidence type="ECO:0000313" key="3">
    <source>
        <dbReference type="Proteomes" id="UP001187192"/>
    </source>
</evidence>
<evidence type="ECO:0000313" key="2">
    <source>
        <dbReference type="EMBL" id="GMN61556.1"/>
    </source>
</evidence>
<protein>
    <submittedName>
        <fullName evidence="2">Uncharacterized protein</fullName>
    </submittedName>
</protein>
<feature type="region of interest" description="Disordered" evidence="1">
    <location>
        <begin position="85"/>
        <end position="124"/>
    </location>
</feature>
<gene>
    <name evidence="2" type="ORF">TIFTF001_030657</name>
</gene>
<comment type="caution">
    <text evidence="2">The sequence shown here is derived from an EMBL/GenBank/DDBJ whole genome shotgun (WGS) entry which is preliminary data.</text>
</comment>
<proteinExistence type="predicted"/>
<evidence type="ECO:0000256" key="1">
    <source>
        <dbReference type="SAM" id="MobiDB-lite"/>
    </source>
</evidence>
<sequence>MSPLPNQAPVRAAHCLNCNLSYGRRHRELLCVAQIVSSDLQPNKMQIIRAPSAASRRASIATLAPTTHQLSSSSPISVDQQIQWREGAGESVNAPEKIARERRSSTGVEGARGGRVDDASDGDG</sequence>
<accession>A0AA88DTU3</accession>